<protein>
    <submittedName>
        <fullName evidence="8">SPL8</fullName>
    </submittedName>
</protein>
<name>A0A6G8D816_RUBOC</name>
<proteinExistence type="evidence at transcript level"/>
<dbReference type="InterPro" id="IPR036893">
    <property type="entry name" value="SBP_sf"/>
</dbReference>
<dbReference type="SUPFAM" id="SSF103612">
    <property type="entry name" value="SBT domain"/>
    <property type="match status" value="1"/>
</dbReference>
<keyword evidence="6" id="KW-0812">Transmembrane</keyword>
<dbReference type="PANTHER" id="PTHR31251">
    <property type="entry name" value="SQUAMOSA PROMOTER-BINDING-LIKE PROTEIN 4"/>
    <property type="match status" value="1"/>
</dbReference>
<reference evidence="8" key="1">
    <citation type="submission" date="2019-07" db="EMBL/GenBank/DDBJ databases">
        <title>Identification of SPL gene family in Rubus occidentalis.</title>
        <authorList>
            <person name="Li H."/>
        </authorList>
    </citation>
    <scope>NUCLEOTIDE SEQUENCE</scope>
</reference>
<feature type="compositionally biased region" description="Basic residues" evidence="5">
    <location>
        <begin position="206"/>
        <end position="217"/>
    </location>
</feature>
<feature type="region of interest" description="Disordered" evidence="5">
    <location>
        <begin position="281"/>
        <end position="313"/>
    </location>
</feature>
<keyword evidence="3" id="KW-0862">Zinc</keyword>
<dbReference type="Pfam" id="PF26102">
    <property type="entry name" value="Ig_SPL7"/>
    <property type="match status" value="1"/>
</dbReference>
<dbReference type="InterPro" id="IPR044817">
    <property type="entry name" value="SBP-like"/>
</dbReference>
<evidence type="ECO:0000256" key="5">
    <source>
        <dbReference type="SAM" id="MobiDB-lite"/>
    </source>
</evidence>
<dbReference type="GO" id="GO:0005634">
    <property type="term" value="C:nucleus"/>
    <property type="evidence" value="ECO:0007669"/>
    <property type="project" value="InterPro"/>
</dbReference>
<dbReference type="Gene3D" id="4.10.1100.10">
    <property type="entry name" value="Transcription factor, SBP-box domain"/>
    <property type="match status" value="1"/>
</dbReference>
<feature type="compositionally biased region" description="Basic and acidic residues" evidence="5">
    <location>
        <begin position="218"/>
        <end position="241"/>
    </location>
</feature>
<feature type="transmembrane region" description="Helical" evidence="6">
    <location>
        <begin position="783"/>
        <end position="802"/>
    </location>
</feature>
<keyword evidence="6" id="KW-1133">Transmembrane helix</keyword>
<feature type="compositionally biased region" description="Pro residues" evidence="5">
    <location>
        <begin position="67"/>
        <end position="83"/>
    </location>
</feature>
<dbReference type="GO" id="GO:0008270">
    <property type="term" value="F:zinc ion binding"/>
    <property type="evidence" value="ECO:0007669"/>
    <property type="project" value="UniProtKB-KW"/>
</dbReference>
<keyword evidence="6" id="KW-0472">Membrane</keyword>
<keyword evidence="1" id="KW-0479">Metal-binding</keyword>
<evidence type="ECO:0000259" key="7">
    <source>
        <dbReference type="PROSITE" id="PS51141"/>
    </source>
</evidence>
<dbReference type="PROSITE" id="PS51141">
    <property type="entry name" value="ZF_SBP"/>
    <property type="match status" value="1"/>
</dbReference>
<feature type="compositionally biased region" description="Low complexity" evidence="5">
    <location>
        <begin position="1"/>
        <end position="14"/>
    </location>
</feature>
<evidence type="ECO:0000256" key="3">
    <source>
        <dbReference type="ARBA" id="ARBA00022833"/>
    </source>
</evidence>
<dbReference type="Pfam" id="PF03110">
    <property type="entry name" value="SBP"/>
    <property type="match status" value="1"/>
</dbReference>
<feature type="domain" description="SBP-type" evidence="7">
    <location>
        <begin position="139"/>
        <end position="216"/>
    </location>
</feature>
<organism evidence="8">
    <name type="scientific">Rubus occidentalis</name>
    <name type="common">Black raspberry</name>
    <dbReference type="NCBI Taxonomy" id="75079"/>
    <lineage>
        <taxon>Eukaryota</taxon>
        <taxon>Viridiplantae</taxon>
        <taxon>Streptophyta</taxon>
        <taxon>Embryophyta</taxon>
        <taxon>Tracheophyta</taxon>
        <taxon>Spermatophyta</taxon>
        <taxon>Magnoliopsida</taxon>
        <taxon>eudicotyledons</taxon>
        <taxon>Gunneridae</taxon>
        <taxon>Pentapetalae</taxon>
        <taxon>rosids</taxon>
        <taxon>fabids</taxon>
        <taxon>Rosales</taxon>
        <taxon>Rosaceae</taxon>
        <taxon>Rosoideae</taxon>
        <taxon>Rosoideae incertae sedis</taxon>
        <taxon>Rubus</taxon>
    </lineage>
</organism>
<evidence type="ECO:0000313" key="8">
    <source>
        <dbReference type="EMBL" id="QIL87233.1"/>
    </source>
</evidence>
<evidence type="ECO:0000256" key="4">
    <source>
        <dbReference type="PROSITE-ProRule" id="PRU00470"/>
    </source>
</evidence>
<feature type="region of interest" description="Disordered" evidence="5">
    <location>
        <begin position="206"/>
        <end position="261"/>
    </location>
</feature>
<feature type="region of interest" description="Disordered" evidence="5">
    <location>
        <begin position="1"/>
        <end position="40"/>
    </location>
</feature>
<feature type="region of interest" description="Disordered" evidence="5">
    <location>
        <begin position="58"/>
        <end position="89"/>
    </location>
</feature>
<evidence type="ECO:0000256" key="1">
    <source>
        <dbReference type="ARBA" id="ARBA00022723"/>
    </source>
</evidence>
<dbReference type="AlphaFoldDB" id="A0A6G8D816"/>
<evidence type="ECO:0000256" key="6">
    <source>
        <dbReference type="SAM" id="Phobius"/>
    </source>
</evidence>
<keyword evidence="2 4" id="KW-0863">Zinc-finger</keyword>
<dbReference type="GO" id="GO:0003677">
    <property type="term" value="F:DNA binding"/>
    <property type="evidence" value="ECO:0007669"/>
    <property type="project" value="InterPro"/>
</dbReference>
<feature type="compositionally biased region" description="Polar residues" evidence="5">
    <location>
        <begin position="303"/>
        <end position="313"/>
    </location>
</feature>
<accession>A0A6G8D816</accession>
<sequence length="820" mass="91644">MERIPSPSSNQSQRPRLDQPRVSQLLESQPPMAADDGSTVWDWGDLLDFTVDDDLEISWGSAHRPDPPAAPEDPPEIPNPSPIPARTRKRDPRLACSNFLAGHVPCACPEVDEKMMELEEEEAGHGKKRVRTVRAPPGTARCQVPTCGVDIKELKGYHRRHRVCLACANASTVILDGETKRYCQQCGKFHVLPDFDEGKRSCRRKLERHNNRRRRRKPSDPKGGKESQGEIHSEDENHDGDAGEESLQLSSQMNEKEDLLESEGGGISALCSVPNSQNVGSDGGVSILTSGDTQMDGRKHNSNHSLSPPQCDNKSVYSSMCPTGRISFKLYDWNPAEFPRRLRHQIFQWLASMPVELEGYIRPGCIILTVFIAMPNFMWMKLLDDPASYLHDFVIVPGRMLSGRGNMLVYLNDMVFRVAKDGTSVIKAKAEVRAPRLHYIHPTCFEAGKPMEFFACGSNLLQPKFRFLVSFSGKYLAYNYNPESSHSQIEGDSTAGNLDHQLYKIHVPHTEASIFGPAFIEVENESGLSNFLPVLVGNKEICAEMETIQKRFEESLFLQGSSHISSSGSLLNSCEASSLRHTAFSEVILDIAWLLRKPPSENVQQIMTSTQAQRFNYLLNLLIFFKSTTILEKVLENLKSLMDSVEMNSPHSGTSEADMRLLQKYMNHAHDILHRKFQNSGDLVVQPGSLVQKEDLISQSLSFQRKQLFPFRTQDTEITVDGKLDVILGSTSNERSETLPLINKKASMKANLIQQWPREANCGNSSGEGLSSRSSGTFFGFRPTIYVISAAAMCLGICAVVFHPHKVGEFAVTIRRCLSY</sequence>
<dbReference type="InterPro" id="IPR004333">
    <property type="entry name" value="SBP_dom"/>
</dbReference>
<evidence type="ECO:0000256" key="2">
    <source>
        <dbReference type="ARBA" id="ARBA00022771"/>
    </source>
</evidence>
<dbReference type="EMBL" id="MN245046">
    <property type="protein sequence ID" value="QIL87233.1"/>
    <property type="molecule type" value="mRNA"/>
</dbReference>
<dbReference type="PANTHER" id="PTHR31251:SF108">
    <property type="entry name" value="SQUAMOSA PROMOTER-BINDING-LIKE PROTEIN 7"/>
    <property type="match status" value="1"/>
</dbReference>